<dbReference type="EMBL" id="JACGCI010000037">
    <property type="protein sequence ID" value="KAF6753803.1"/>
    <property type="molecule type" value="Genomic_DNA"/>
</dbReference>
<evidence type="ECO:0000313" key="1">
    <source>
        <dbReference type="EMBL" id="KAF6753803.1"/>
    </source>
</evidence>
<sequence length="407" mass="44936">MSSQPSTIPSFSIAEIPIAPPAYIDDTSRAIVDHILSSTPDRLVRVAKRAAHNIYSYMIKHKGLCLRTCSILAGDVLFRLLGTETEKGRTSAVSFEERFRSWIIDLWIEAMKTQDKNDLYLAGSIVANLASARVLSERYYRSRVAQMAHADHPVDDNLKSHYPIQEQLSLSANFTSHEQGTHYRVHWAGAPRCTYSAGCRPRSAAEPVYSQGQLVMLEEEMNGNNCVLVGVIRASDHESSPYGAASNLLYPFHDLQPPINKHTRLYRALAAEECMYLDLGRALQYWQIRHSGGIESTPETWSSSETSRMKGNIGSLLRAVSSGSPPAVGHIEQSEAQGRSKYGGMTPESSGAIGDRAVEVFLDCVDDDVASEDGWKKATERQAGLRRAIPDSTKWGGFCQEETGTPL</sequence>
<reference evidence="1 2" key="1">
    <citation type="submission" date="2020-07" db="EMBL/GenBank/DDBJ databases">
        <title>Comparative genomics of pyrophilous fungi reveals a link between fire events and developmental genes.</title>
        <authorList>
            <consortium name="DOE Joint Genome Institute"/>
            <person name="Steindorff A.S."/>
            <person name="Carver A."/>
            <person name="Calhoun S."/>
            <person name="Stillman K."/>
            <person name="Liu H."/>
            <person name="Lipzen A."/>
            <person name="Pangilinan J."/>
            <person name="Labutti K."/>
            <person name="Bruns T.D."/>
            <person name="Grigoriev I.V."/>
        </authorList>
    </citation>
    <scope>NUCLEOTIDE SEQUENCE [LARGE SCALE GENOMIC DNA]</scope>
    <source>
        <strain evidence="1 2">CBS 144469</strain>
    </source>
</reference>
<protein>
    <submittedName>
        <fullName evidence="1">Uncharacterized protein</fullName>
    </submittedName>
</protein>
<evidence type="ECO:0000313" key="2">
    <source>
        <dbReference type="Proteomes" id="UP000521943"/>
    </source>
</evidence>
<comment type="caution">
    <text evidence="1">The sequence shown here is derived from an EMBL/GenBank/DDBJ whole genome shotgun (WGS) entry which is preliminary data.</text>
</comment>
<name>A0A8H6HXT7_9AGAR</name>
<dbReference type="AlphaFoldDB" id="A0A8H6HXT7"/>
<organism evidence="1 2">
    <name type="scientific">Ephemerocybe angulata</name>
    <dbReference type="NCBI Taxonomy" id="980116"/>
    <lineage>
        <taxon>Eukaryota</taxon>
        <taxon>Fungi</taxon>
        <taxon>Dikarya</taxon>
        <taxon>Basidiomycota</taxon>
        <taxon>Agaricomycotina</taxon>
        <taxon>Agaricomycetes</taxon>
        <taxon>Agaricomycetidae</taxon>
        <taxon>Agaricales</taxon>
        <taxon>Agaricineae</taxon>
        <taxon>Psathyrellaceae</taxon>
        <taxon>Ephemerocybe</taxon>
    </lineage>
</organism>
<accession>A0A8H6HXT7</accession>
<proteinExistence type="predicted"/>
<dbReference type="Proteomes" id="UP000521943">
    <property type="component" value="Unassembled WGS sequence"/>
</dbReference>
<keyword evidence="2" id="KW-1185">Reference proteome</keyword>
<gene>
    <name evidence="1" type="ORF">DFP72DRAFT_848737</name>
</gene>